<proteinExistence type="predicted"/>
<name>A0A2L0IH58_9GAMM</name>
<reference evidence="2 3" key="1">
    <citation type="submission" date="2018-01" db="EMBL/GenBank/DDBJ databases">
        <title>Complete and assembled Genome of Pantoea gaviniae DSM22758T.</title>
        <authorList>
            <person name="Stevens M.J.A."/>
            <person name="Zurfluh K."/>
            <person name="Stephan R."/>
        </authorList>
    </citation>
    <scope>NUCLEOTIDE SEQUENCE [LARGE SCALE GENOMIC DNA]</scope>
    <source>
        <strain evidence="2 3">DSM 22758</strain>
    </source>
</reference>
<dbReference type="EMBL" id="CP026377">
    <property type="protein sequence ID" value="AUX93906.1"/>
    <property type="molecule type" value="Genomic_DNA"/>
</dbReference>
<dbReference type="Proteomes" id="UP000238365">
    <property type="component" value="Chromosome"/>
</dbReference>
<evidence type="ECO:0000313" key="3">
    <source>
        <dbReference type="Proteomes" id="UP000238365"/>
    </source>
</evidence>
<keyword evidence="1" id="KW-0472">Membrane</keyword>
<keyword evidence="1" id="KW-0812">Transmembrane</keyword>
<gene>
    <name evidence="2" type="ORF">C2E15_13005</name>
</gene>
<evidence type="ECO:0000313" key="2">
    <source>
        <dbReference type="EMBL" id="AUX93906.1"/>
    </source>
</evidence>
<protein>
    <submittedName>
        <fullName evidence="2">Uncharacterized protein</fullName>
    </submittedName>
</protein>
<sequence>MDIVMNLLLLLSGLAKGYLTRLTLQEWGYLLGVAFAILRGGMMWYDNRREQRRRTAIFERYASQMAPRGIRRAWNKLRRLEAKPPAQGRPKE</sequence>
<evidence type="ECO:0000256" key="1">
    <source>
        <dbReference type="SAM" id="Phobius"/>
    </source>
</evidence>
<dbReference type="RefSeq" id="WP_104957742.1">
    <property type="nucleotide sequence ID" value="NZ_CP026377.1"/>
</dbReference>
<keyword evidence="1" id="KW-1133">Transmembrane helix</keyword>
<dbReference type="KEGG" id="pgz:C2E15_13005"/>
<dbReference type="AlphaFoldDB" id="A0A2L0IH58"/>
<organism evidence="2 3">
    <name type="scientific">Mixta gaviniae</name>
    <dbReference type="NCBI Taxonomy" id="665914"/>
    <lineage>
        <taxon>Bacteria</taxon>
        <taxon>Pseudomonadati</taxon>
        <taxon>Pseudomonadota</taxon>
        <taxon>Gammaproteobacteria</taxon>
        <taxon>Enterobacterales</taxon>
        <taxon>Erwiniaceae</taxon>
        <taxon>Mixta</taxon>
    </lineage>
</organism>
<keyword evidence="3" id="KW-1185">Reference proteome</keyword>
<accession>A0A2L0IH58</accession>
<feature type="transmembrane region" description="Helical" evidence="1">
    <location>
        <begin position="27"/>
        <end position="45"/>
    </location>
</feature>